<sequence>MIPGIICRVPKDNVFSFLETANKAAVGGVTNLETAVDGLTTVVNSYGADVIDVNKASDLMFTTVKLGKTNFEQLSQSLFNVLPSASAAGVKFEDVSAALATLTAQGVPTSVATTRVRAAIDELSKAGTKTDKIFRQVAGKSFKEFIASGGNLQQALQLLEKEAKKNNLGINDLFSSIEAGGAALALTGDATEMFTNALNEMNKASGATDAAFGKMEKGLKRKIEKLKANFEVFKLQVGGRAAGALNVLFDTGSKVSSFLQSKFNKTIDKLINKFKPATKAIEEMKNSLKNVHKYLKMGLSIKTSFATPLMYLEKVLKTVFGQNTGRIISSWIKRTIGIIDKLRPTFLSVEKWIKDSIPTVKFIFKDAFSTIGKVIDDIYEIINYTFLPAIDGIRKKIDEHMPSVRQVIKETFDKATDVIENASDKIKDFTKWITDKWPTIGLL</sequence>
<evidence type="ECO:0000313" key="3">
    <source>
        <dbReference type="EMBL" id="QIB28115.1"/>
    </source>
</evidence>
<accession>A0A6P1YIN5</accession>
<dbReference type="InterPro" id="IPR010090">
    <property type="entry name" value="Phage_tape_meas"/>
</dbReference>
<dbReference type="KEGG" id="cazo:G3A45_01535"/>
<dbReference type="NCBIfam" id="TIGR01760">
    <property type="entry name" value="tape_meas_TP901"/>
    <property type="match status" value="1"/>
</dbReference>
<keyword evidence="1" id="KW-1188">Viral release from host cell</keyword>
<evidence type="ECO:0000259" key="2">
    <source>
        <dbReference type="Pfam" id="PF10145"/>
    </source>
</evidence>
<dbReference type="PANTHER" id="PTHR37813:SF1">
    <property type="entry name" value="FELS-2 PROPHAGE PROTEIN"/>
    <property type="match status" value="1"/>
</dbReference>
<proteinExistence type="predicted"/>
<dbReference type="Proteomes" id="UP000464452">
    <property type="component" value="Chromosome"/>
</dbReference>
<name>A0A6P1YIN5_9FIRM</name>
<reference evidence="3 4" key="1">
    <citation type="submission" date="2020-02" db="EMBL/GenBank/DDBJ databases">
        <title>Thermophilic hydrogen producing bacteria, Caloranaerobacter azorensis.</title>
        <authorList>
            <person name="Baek K."/>
        </authorList>
    </citation>
    <scope>NUCLEOTIDE SEQUENCE [LARGE SCALE GENOMIC DNA]</scope>
    <source>
        <strain evidence="3 4">T3-1</strain>
    </source>
</reference>
<gene>
    <name evidence="3" type="ORF">G3A45_01535</name>
</gene>
<evidence type="ECO:0000256" key="1">
    <source>
        <dbReference type="ARBA" id="ARBA00022612"/>
    </source>
</evidence>
<evidence type="ECO:0000313" key="4">
    <source>
        <dbReference type="Proteomes" id="UP000464452"/>
    </source>
</evidence>
<dbReference type="EMBL" id="CP048617">
    <property type="protein sequence ID" value="QIB28115.1"/>
    <property type="molecule type" value="Genomic_DNA"/>
</dbReference>
<protein>
    <submittedName>
        <fullName evidence="3">Phage tail tape measure protein</fullName>
    </submittedName>
</protein>
<dbReference type="AlphaFoldDB" id="A0A6P1YIN5"/>
<dbReference type="PANTHER" id="PTHR37813">
    <property type="entry name" value="FELS-2 PROPHAGE PROTEIN"/>
    <property type="match status" value="1"/>
</dbReference>
<organism evidence="3 4">
    <name type="scientific">Caloranaerobacter azorensis</name>
    <dbReference type="NCBI Taxonomy" id="116090"/>
    <lineage>
        <taxon>Bacteria</taxon>
        <taxon>Bacillati</taxon>
        <taxon>Bacillota</taxon>
        <taxon>Tissierellia</taxon>
        <taxon>Tissierellales</taxon>
        <taxon>Thermohalobacteraceae</taxon>
        <taxon>Caloranaerobacter</taxon>
    </lineage>
</organism>
<feature type="domain" description="Phage tail tape measure protein" evidence="2">
    <location>
        <begin position="10"/>
        <end position="166"/>
    </location>
</feature>
<dbReference type="Gene3D" id="1.20.120.20">
    <property type="entry name" value="Apolipoprotein"/>
    <property type="match status" value="1"/>
</dbReference>
<dbReference type="Pfam" id="PF10145">
    <property type="entry name" value="PhageMin_Tail"/>
    <property type="match status" value="1"/>
</dbReference>